<dbReference type="PANTHER" id="PTHR23049">
    <property type="entry name" value="MYOSIN REGULATORY LIGHT CHAIN 2"/>
    <property type="match status" value="1"/>
</dbReference>
<dbReference type="AlphaFoldDB" id="A0A2G9U5C2"/>
<accession>A0A2G9U5C2</accession>
<keyword evidence="1" id="KW-0677">Repeat</keyword>
<evidence type="ECO:0000259" key="2">
    <source>
        <dbReference type="PROSITE" id="PS50222"/>
    </source>
</evidence>
<dbReference type="EMBL" id="KZ349058">
    <property type="protein sequence ID" value="PIO65385.1"/>
    <property type="molecule type" value="Genomic_DNA"/>
</dbReference>
<reference evidence="3 4" key="1">
    <citation type="submission" date="2015-09" db="EMBL/GenBank/DDBJ databases">
        <title>Draft genome of the parasitic nematode Teladorsagia circumcincta isolate WARC Sus (inbred).</title>
        <authorList>
            <person name="Mitreva M."/>
        </authorList>
    </citation>
    <scope>NUCLEOTIDE SEQUENCE [LARGE SCALE GENOMIC DNA]</scope>
    <source>
        <strain evidence="3 4">S</strain>
    </source>
</reference>
<dbReference type="InterPro" id="IPR011992">
    <property type="entry name" value="EF-hand-dom_pair"/>
</dbReference>
<dbReference type="GO" id="GO:0043226">
    <property type="term" value="C:organelle"/>
    <property type="evidence" value="ECO:0007669"/>
    <property type="project" value="UniProtKB-ARBA"/>
</dbReference>
<evidence type="ECO:0000313" key="4">
    <source>
        <dbReference type="Proteomes" id="UP000230423"/>
    </source>
</evidence>
<proteinExistence type="predicted"/>
<dbReference type="SUPFAM" id="SSF47473">
    <property type="entry name" value="EF-hand"/>
    <property type="match status" value="1"/>
</dbReference>
<dbReference type="PROSITE" id="PS50222">
    <property type="entry name" value="EF_HAND_2"/>
    <property type="match status" value="1"/>
</dbReference>
<evidence type="ECO:0000256" key="1">
    <source>
        <dbReference type="ARBA" id="ARBA00022737"/>
    </source>
</evidence>
<dbReference type="Proteomes" id="UP000230423">
    <property type="component" value="Unassembled WGS sequence"/>
</dbReference>
<dbReference type="GO" id="GO:0005509">
    <property type="term" value="F:calcium ion binding"/>
    <property type="evidence" value="ECO:0007669"/>
    <property type="project" value="InterPro"/>
</dbReference>
<dbReference type="Pfam" id="PF07052">
    <property type="entry name" value="Hep_59"/>
    <property type="match status" value="1"/>
</dbReference>
<feature type="domain" description="EF-hand" evidence="2">
    <location>
        <begin position="152"/>
        <end position="187"/>
    </location>
</feature>
<name>A0A2G9U5C2_TELCI</name>
<dbReference type="FunFam" id="1.10.238.10:FF:000178">
    <property type="entry name" value="Calmodulin-2 A"/>
    <property type="match status" value="1"/>
</dbReference>
<feature type="non-terminal residue" evidence="3">
    <location>
        <position position="1"/>
    </location>
</feature>
<dbReference type="OrthoDB" id="435273at2759"/>
<dbReference type="InterPro" id="IPR010756">
    <property type="entry name" value="Tls1-like"/>
</dbReference>
<keyword evidence="4" id="KW-1185">Reference proteome</keyword>
<sequence>ESDVLMRAASKLKGYRSEASNELLSEHMLAGIPEVDLGINARISNILETEKKKSELLEQALERARNAAALPRKPMEETEFFSREQIDEIRECFNVYSQDGIVHSAPQLRCILRSLGYSPTAAKTVEYFRKNKQPMNFAAFLEIAKEEHNSGDELTEIIKALKGLDRSGTRSIPAQELRSILASIGERMSLQEIDLVLKQVAVGGIVPHQKLIEYISK</sequence>
<organism evidence="3 4">
    <name type="scientific">Teladorsagia circumcincta</name>
    <name type="common">Brown stomach worm</name>
    <name type="synonym">Ostertagia circumcincta</name>
    <dbReference type="NCBI Taxonomy" id="45464"/>
    <lineage>
        <taxon>Eukaryota</taxon>
        <taxon>Metazoa</taxon>
        <taxon>Ecdysozoa</taxon>
        <taxon>Nematoda</taxon>
        <taxon>Chromadorea</taxon>
        <taxon>Rhabditida</taxon>
        <taxon>Rhabditina</taxon>
        <taxon>Rhabditomorpha</taxon>
        <taxon>Strongyloidea</taxon>
        <taxon>Trichostrongylidae</taxon>
        <taxon>Teladorsagia</taxon>
    </lineage>
</organism>
<dbReference type="InterPro" id="IPR002048">
    <property type="entry name" value="EF_hand_dom"/>
</dbReference>
<protein>
    <submittedName>
        <fullName evidence="3">Hepatocellular carcinoma-associated antigen 59</fullName>
    </submittedName>
</protein>
<dbReference type="InterPro" id="IPR050403">
    <property type="entry name" value="Myosin_RLC"/>
</dbReference>
<dbReference type="Gene3D" id="1.10.238.10">
    <property type="entry name" value="EF-hand"/>
    <property type="match status" value="2"/>
</dbReference>
<gene>
    <name evidence="3" type="ORF">TELCIR_12953</name>
</gene>
<evidence type="ECO:0000313" key="3">
    <source>
        <dbReference type="EMBL" id="PIO65385.1"/>
    </source>
</evidence>